<protein>
    <submittedName>
        <fullName evidence="2">Reverse transcriptase</fullName>
    </submittedName>
</protein>
<evidence type="ECO:0000259" key="1">
    <source>
        <dbReference type="PROSITE" id="PS50878"/>
    </source>
</evidence>
<dbReference type="EMBL" id="NBNE01004694">
    <property type="protein sequence ID" value="OWZ04937.1"/>
    <property type="molecule type" value="Genomic_DNA"/>
</dbReference>
<keyword evidence="3" id="KW-1185">Reference proteome</keyword>
<dbReference type="SUPFAM" id="SSF56672">
    <property type="entry name" value="DNA/RNA polymerases"/>
    <property type="match status" value="1"/>
</dbReference>
<dbReference type="PROSITE" id="PS50878">
    <property type="entry name" value="RT_POL"/>
    <property type="match status" value="1"/>
</dbReference>
<dbReference type="InterPro" id="IPR000477">
    <property type="entry name" value="RT_dom"/>
</dbReference>
<dbReference type="Proteomes" id="UP000198211">
    <property type="component" value="Unassembled WGS sequence"/>
</dbReference>
<accession>A0A225VJK8</accession>
<sequence>MATLSLKDFAGASALDRVRRAIADCKTGKSRSSQQRLYTEAAYWDGKSTKALFQRISCKYADNSIETALHACKLGKAAGPDGLSNDWYRAYASALIPLLALLFNHWYKDGKYPTSFLEANIFCLKKGGNLRDPLNYRPIALLNTDYKIFTRVLANRLRKTLPDERYGGSIAVMLDFKKAYDSLSRVFLHRALRRHGYPPRFVAAVKELHLGTSTKFLVNGHQSRAVPITSGIRQGCPLAPMLFVLAIDALYRAIDNHGELRGVTLQSDAGTVDLRVSGYADDTAIFLQTAESMPQLLDLLSNFGAASGLQLNQSKTMVVALSSEGPRSCSPLPAPLQYLNRQDHGRYLGIYVGSKVDSEVSWTKAEQQLQVRVTLASRKLLTVDQRSQVATAVIVPKLLYVGQHAWPSPGTVRRLERKIKNFIWSGVFTADALGTKAWIDADLAAMSRSSGGLGTPILRTELMALAATVVAAWARDGTTTDHIVGDILHHGEISGREPKVYVAPMEFTPSQRRVTWKPTMWATGREVVTKIGLQPRLDGRKAMVSALALLAVAFDGVRFSWDGHQLLVDGAQLLGAVFQRFLTSDKGVCGTVCTEWLPYLVTSDLRLYDGVEGRISTAHDFSRLFRTGYRLRDIVHWRRLGAGRLIFTPLRTQSECTSGVLAQLRRLAILMITNFPLLLHVGQHNDALRMVIQPPDHPYQARMNKTGHPAALLTSDPISMPVPVQANSHRQLVAAIKRHIAPDA</sequence>
<keyword evidence="2" id="KW-0695">RNA-directed DNA polymerase</keyword>
<evidence type="ECO:0000313" key="3">
    <source>
        <dbReference type="Proteomes" id="UP000198211"/>
    </source>
</evidence>
<keyword evidence="2" id="KW-0548">Nucleotidyltransferase</keyword>
<reference evidence="3" key="1">
    <citation type="submission" date="2017-03" db="EMBL/GenBank/DDBJ databases">
        <title>Phytopthora megakarya and P. palmivora, two closely related causual agents of cacao black pod achieved similar genome size and gene model numbers by different mechanisms.</title>
        <authorList>
            <person name="Ali S."/>
            <person name="Shao J."/>
            <person name="Larry D.J."/>
            <person name="Kronmiller B."/>
            <person name="Shen D."/>
            <person name="Strem M.D."/>
            <person name="Melnick R.L."/>
            <person name="Guiltinan M.J."/>
            <person name="Tyler B.M."/>
            <person name="Meinhardt L.W."/>
            <person name="Bailey B.A."/>
        </authorList>
    </citation>
    <scope>NUCLEOTIDE SEQUENCE [LARGE SCALE GENOMIC DNA]</scope>
    <source>
        <strain evidence="3">zdho120</strain>
    </source>
</reference>
<dbReference type="OrthoDB" id="143755at2759"/>
<dbReference type="InterPro" id="IPR043502">
    <property type="entry name" value="DNA/RNA_pol_sf"/>
</dbReference>
<organism evidence="2 3">
    <name type="scientific">Phytophthora megakarya</name>
    <dbReference type="NCBI Taxonomy" id="4795"/>
    <lineage>
        <taxon>Eukaryota</taxon>
        <taxon>Sar</taxon>
        <taxon>Stramenopiles</taxon>
        <taxon>Oomycota</taxon>
        <taxon>Peronosporomycetes</taxon>
        <taxon>Peronosporales</taxon>
        <taxon>Peronosporaceae</taxon>
        <taxon>Phytophthora</taxon>
    </lineage>
</organism>
<dbReference type="STRING" id="4795.A0A225VJK8"/>
<keyword evidence="2" id="KW-0808">Transferase</keyword>
<gene>
    <name evidence="2" type="ORF">PHMEG_00023068</name>
</gene>
<proteinExistence type="predicted"/>
<comment type="caution">
    <text evidence="2">The sequence shown here is derived from an EMBL/GenBank/DDBJ whole genome shotgun (WGS) entry which is preliminary data.</text>
</comment>
<dbReference type="GO" id="GO:0003964">
    <property type="term" value="F:RNA-directed DNA polymerase activity"/>
    <property type="evidence" value="ECO:0007669"/>
    <property type="project" value="UniProtKB-KW"/>
</dbReference>
<name>A0A225VJK8_9STRA</name>
<dbReference type="PANTHER" id="PTHR19446">
    <property type="entry name" value="REVERSE TRANSCRIPTASES"/>
    <property type="match status" value="1"/>
</dbReference>
<dbReference type="CDD" id="cd01650">
    <property type="entry name" value="RT_nLTR_like"/>
    <property type="match status" value="1"/>
</dbReference>
<dbReference type="AlphaFoldDB" id="A0A225VJK8"/>
<feature type="domain" description="Reverse transcriptase" evidence="1">
    <location>
        <begin position="105"/>
        <end position="352"/>
    </location>
</feature>
<dbReference type="Pfam" id="PF00078">
    <property type="entry name" value="RVT_1"/>
    <property type="match status" value="1"/>
</dbReference>
<evidence type="ECO:0000313" key="2">
    <source>
        <dbReference type="EMBL" id="OWZ04937.1"/>
    </source>
</evidence>